<dbReference type="OrthoDB" id="3693538at2759"/>
<organism evidence="1 2">
    <name type="scientific">Clathrospora elynae</name>
    <dbReference type="NCBI Taxonomy" id="706981"/>
    <lineage>
        <taxon>Eukaryota</taxon>
        <taxon>Fungi</taxon>
        <taxon>Dikarya</taxon>
        <taxon>Ascomycota</taxon>
        <taxon>Pezizomycotina</taxon>
        <taxon>Dothideomycetes</taxon>
        <taxon>Pleosporomycetidae</taxon>
        <taxon>Pleosporales</taxon>
        <taxon>Diademaceae</taxon>
        <taxon>Clathrospora</taxon>
    </lineage>
</organism>
<reference evidence="1" key="1">
    <citation type="journal article" date="2020" name="Stud. Mycol.">
        <title>101 Dothideomycetes genomes: a test case for predicting lifestyles and emergence of pathogens.</title>
        <authorList>
            <person name="Haridas S."/>
            <person name="Albert R."/>
            <person name="Binder M."/>
            <person name="Bloem J."/>
            <person name="Labutti K."/>
            <person name="Salamov A."/>
            <person name="Andreopoulos B."/>
            <person name="Baker S."/>
            <person name="Barry K."/>
            <person name="Bills G."/>
            <person name="Bluhm B."/>
            <person name="Cannon C."/>
            <person name="Castanera R."/>
            <person name="Culley D."/>
            <person name="Daum C."/>
            <person name="Ezra D."/>
            <person name="Gonzalez J."/>
            <person name="Henrissat B."/>
            <person name="Kuo A."/>
            <person name="Liang C."/>
            <person name="Lipzen A."/>
            <person name="Lutzoni F."/>
            <person name="Magnuson J."/>
            <person name="Mondo S."/>
            <person name="Nolan M."/>
            <person name="Ohm R."/>
            <person name="Pangilinan J."/>
            <person name="Park H.-J."/>
            <person name="Ramirez L."/>
            <person name="Alfaro M."/>
            <person name="Sun H."/>
            <person name="Tritt A."/>
            <person name="Yoshinaga Y."/>
            <person name="Zwiers L.-H."/>
            <person name="Turgeon B."/>
            <person name="Goodwin S."/>
            <person name="Spatafora J."/>
            <person name="Crous P."/>
            <person name="Grigoriev I."/>
        </authorList>
    </citation>
    <scope>NUCLEOTIDE SEQUENCE</scope>
    <source>
        <strain evidence="1">CBS 161.51</strain>
    </source>
</reference>
<proteinExistence type="predicted"/>
<accession>A0A6A5SBX4</accession>
<protein>
    <submittedName>
        <fullName evidence="1">Uncharacterized protein</fullName>
    </submittedName>
</protein>
<sequence length="110" mass="11703">MPPPRNSRKRSAATLDVVAGPSKYARNTNKSSALQPVVIDTETRPTSPRLALIAASQGADFESQLRNSRLEAAIVAPVDASEAATAATLGSDNKDECFYECFADTFEGID</sequence>
<dbReference type="AlphaFoldDB" id="A0A6A5SBX4"/>
<evidence type="ECO:0000313" key="1">
    <source>
        <dbReference type="EMBL" id="KAF1934937.1"/>
    </source>
</evidence>
<evidence type="ECO:0000313" key="2">
    <source>
        <dbReference type="Proteomes" id="UP000800038"/>
    </source>
</evidence>
<dbReference type="EMBL" id="ML976341">
    <property type="protein sequence ID" value="KAF1934937.1"/>
    <property type="molecule type" value="Genomic_DNA"/>
</dbReference>
<keyword evidence="2" id="KW-1185">Reference proteome</keyword>
<gene>
    <name evidence="1" type="ORF">EJ02DRAFT_362612</name>
</gene>
<feature type="non-terminal residue" evidence="1">
    <location>
        <position position="110"/>
    </location>
</feature>
<dbReference type="Proteomes" id="UP000800038">
    <property type="component" value="Unassembled WGS sequence"/>
</dbReference>
<name>A0A6A5SBX4_9PLEO</name>